<sequence length="634" mass="70296">MHPAIENVAFCSLAHSWAISLPAFAARYREKFGISSENLAGHLWGENYFDPETRVWDQEGGSEYNGNSSEQSFNAFILDSIFKIYDAVKSSTQEIQDIITTLGVTLDDTEQQLSGERLLQAAMHKLFPACDTILKMVCTYLPSPVAAQEYRADWLYQGPLDDEAGVGIRTCDSNAPLMLYITRPIPTADGKDVYFLGRVLSGTVTDGEGVRILDSDSRSRHVGRIIRTSLVSGSTALTAQSVSAGNIVAIQGDFLTKSIYRNENAAFTVTTSEMATRCRDMTFMDMAALYVTVRVEDEADTPSLAQGIRALSWSNPYVNAFIDDLGQYVIQGFGELQVQKTVDELRSCLNGVPLQISEPLFRYREGIKSPSDKICMAKSPNKKIRLYVRASPLPEQLTKEISSGEIPTTRNSYRRRTYLATHHAWPIRDASKIWSFAPLGTGPNILIDSTVAVQYVSEARDSLTSGFQWSVLEGPLCEEPLRGVRIDVMDLVMMTDAIHRGGGQVIPTMRRAVYGSILRARPVLFEGVYAVEMHVSGDCIHAVRGILDDRSGVVVKEGLSQVGLHVIEAHVRSGQVLGLQQAILSAVGASTYVCVWFNRWEEYEGDQEAFVRSIRERKGLSETIPSWETFYDSI</sequence>
<dbReference type="SMART" id="SM00889">
    <property type="entry name" value="EFG_IV"/>
    <property type="match status" value="1"/>
</dbReference>
<evidence type="ECO:0000256" key="2">
    <source>
        <dbReference type="ARBA" id="ARBA00023134"/>
    </source>
</evidence>
<comment type="caution">
    <text evidence="4">The sequence shown here is derived from an EMBL/GenBank/DDBJ whole genome shotgun (WGS) entry which is preliminary data.</text>
</comment>
<dbReference type="Gene3D" id="2.40.30.10">
    <property type="entry name" value="Translation factors"/>
    <property type="match status" value="1"/>
</dbReference>
<dbReference type="Gene3D" id="3.30.230.10">
    <property type="match status" value="1"/>
</dbReference>
<dbReference type="InterPro" id="IPR035647">
    <property type="entry name" value="EFG_III/V"/>
</dbReference>
<dbReference type="Gene3D" id="3.30.70.870">
    <property type="entry name" value="Elongation Factor G (Translational Gtpase), domain 3"/>
    <property type="match status" value="1"/>
</dbReference>
<evidence type="ECO:0000313" key="4">
    <source>
        <dbReference type="EMBL" id="KAL2784233.1"/>
    </source>
</evidence>
<dbReference type="SUPFAM" id="SSF54980">
    <property type="entry name" value="EF-G C-terminal domain-like"/>
    <property type="match status" value="2"/>
</dbReference>
<dbReference type="PANTHER" id="PTHR42908:SF3">
    <property type="entry name" value="ELONGATION FACTOR-LIKE GTPASE 1"/>
    <property type="match status" value="1"/>
</dbReference>
<proteinExistence type="predicted"/>
<organism evidence="4 5">
    <name type="scientific">Aspergillus keveii</name>
    <dbReference type="NCBI Taxonomy" id="714993"/>
    <lineage>
        <taxon>Eukaryota</taxon>
        <taxon>Fungi</taxon>
        <taxon>Dikarya</taxon>
        <taxon>Ascomycota</taxon>
        <taxon>Pezizomycotina</taxon>
        <taxon>Eurotiomycetes</taxon>
        <taxon>Eurotiomycetidae</taxon>
        <taxon>Eurotiales</taxon>
        <taxon>Aspergillaceae</taxon>
        <taxon>Aspergillus</taxon>
        <taxon>Aspergillus subgen. Nidulantes</taxon>
    </lineage>
</organism>
<dbReference type="PANTHER" id="PTHR42908">
    <property type="entry name" value="TRANSLATION ELONGATION FACTOR-RELATED"/>
    <property type="match status" value="1"/>
</dbReference>
<feature type="domain" description="Translation elongation factor EFG/EF2" evidence="3">
    <location>
        <begin position="404"/>
        <end position="521"/>
    </location>
</feature>
<dbReference type="Gene3D" id="3.30.70.240">
    <property type="match status" value="1"/>
</dbReference>
<keyword evidence="2" id="KW-0342">GTP-binding</keyword>
<dbReference type="SUPFAM" id="SSF52540">
    <property type="entry name" value="P-loop containing nucleoside triphosphate hydrolases"/>
    <property type="match status" value="1"/>
</dbReference>
<accession>A0ABR4FLW4</accession>
<dbReference type="Gene3D" id="3.90.1430.10">
    <property type="entry name" value="Yeast translation eEF2 (G' domain)"/>
    <property type="match status" value="1"/>
</dbReference>
<dbReference type="SUPFAM" id="SSF54211">
    <property type="entry name" value="Ribosomal protein S5 domain 2-like"/>
    <property type="match status" value="1"/>
</dbReference>
<protein>
    <recommendedName>
        <fullName evidence="3">Translation elongation factor EFG/EF2 domain-containing protein</fullName>
    </recommendedName>
</protein>
<keyword evidence="5" id="KW-1185">Reference proteome</keyword>
<dbReference type="Pfam" id="PF03764">
    <property type="entry name" value="EFG_IV"/>
    <property type="match status" value="1"/>
</dbReference>
<name>A0ABR4FLW4_9EURO</name>
<evidence type="ECO:0000256" key="1">
    <source>
        <dbReference type="ARBA" id="ARBA00022741"/>
    </source>
</evidence>
<reference evidence="4 5" key="1">
    <citation type="submission" date="2024-07" db="EMBL/GenBank/DDBJ databases">
        <title>Section-level genome sequencing and comparative genomics of Aspergillus sections Usti and Cavernicolus.</title>
        <authorList>
            <consortium name="Lawrence Berkeley National Laboratory"/>
            <person name="Nybo J.L."/>
            <person name="Vesth T.C."/>
            <person name="Theobald S."/>
            <person name="Frisvad J.C."/>
            <person name="Larsen T.O."/>
            <person name="Kjaerboelling I."/>
            <person name="Rothschild-Mancinelli K."/>
            <person name="Lyhne E.K."/>
            <person name="Kogle M.E."/>
            <person name="Barry K."/>
            <person name="Clum A."/>
            <person name="Na H."/>
            <person name="Ledsgaard L."/>
            <person name="Lin J."/>
            <person name="Lipzen A."/>
            <person name="Kuo A."/>
            <person name="Riley R."/>
            <person name="Mondo S."/>
            <person name="Labutti K."/>
            <person name="Haridas S."/>
            <person name="Pangalinan J."/>
            <person name="Salamov A.A."/>
            <person name="Simmons B.A."/>
            <person name="Magnuson J.K."/>
            <person name="Chen J."/>
            <person name="Drula E."/>
            <person name="Henrissat B."/>
            <person name="Wiebenga A."/>
            <person name="Lubbers R.J."/>
            <person name="Gomes A.C."/>
            <person name="Makela M.R."/>
            <person name="Stajich J."/>
            <person name="Grigoriev I.V."/>
            <person name="Mortensen U.H."/>
            <person name="De Vries R.P."/>
            <person name="Baker S.E."/>
            <person name="Andersen M.R."/>
        </authorList>
    </citation>
    <scope>NUCLEOTIDE SEQUENCE [LARGE SCALE GENOMIC DNA]</scope>
    <source>
        <strain evidence="4 5">CBS 209.92</strain>
    </source>
</reference>
<dbReference type="SUPFAM" id="SSF50447">
    <property type="entry name" value="Translation proteins"/>
    <property type="match status" value="1"/>
</dbReference>
<dbReference type="EMBL" id="JBFTWV010000188">
    <property type="protein sequence ID" value="KAL2784233.1"/>
    <property type="molecule type" value="Genomic_DNA"/>
</dbReference>
<dbReference type="Proteomes" id="UP001610563">
    <property type="component" value="Unassembled WGS sequence"/>
</dbReference>
<dbReference type="InterPro" id="IPR020568">
    <property type="entry name" value="Ribosomal_Su5_D2-typ_SF"/>
</dbReference>
<keyword evidence="1" id="KW-0547">Nucleotide-binding</keyword>
<dbReference type="InterPro" id="IPR005517">
    <property type="entry name" value="Transl_elong_EFG/EF2_IV"/>
</dbReference>
<evidence type="ECO:0000259" key="3">
    <source>
        <dbReference type="SMART" id="SM00889"/>
    </source>
</evidence>
<dbReference type="InterPro" id="IPR014721">
    <property type="entry name" value="Ribsml_uS5_D2-typ_fold_subgr"/>
</dbReference>
<evidence type="ECO:0000313" key="5">
    <source>
        <dbReference type="Proteomes" id="UP001610563"/>
    </source>
</evidence>
<dbReference type="InterPro" id="IPR027417">
    <property type="entry name" value="P-loop_NTPase"/>
</dbReference>
<gene>
    <name evidence="4" type="ORF">BJX66DRAFT_91048</name>
</gene>
<dbReference type="CDD" id="cd01681">
    <property type="entry name" value="aeEF2_snRNP_like_IV"/>
    <property type="match status" value="1"/>
</dbReference>
<dbReference type="InterPro" id="IPR009000">
    <property type="entry name" value="Transl_B-barrel_sf"/>
</dbReference>